<reference evidence="6" key="1">
    <citation type="journal article" date="2016" name="Nat. Biotechnol.">
        <title>Sequencing wild and cultivated cassava and related species reveals extensive interspecific hybridization and genetic diversity.</title>
        <authorList>
            <person name="Bredeson J.V."/>
            <person name="Lyons J.B."/>
            <person name="Prochnik S.E."/>
            <person name="Wu G.A."/>
            <person name="Ha C.M."/>
            <person name="Edsinger-Gonzales E."/>
            <person name="Grimwood J."/>
            <person name="Schmutz J."/>
            <person name="Rabbi I.Y."/>
            <person name="Egesi C."/>
            <person name="Nauluvula P."/>
            <person name="Lebot V."/>
            <person name="Ndunguru J."/>
            <person name="Mkamilo G."/>
            <person name="Bart R.S."/>
            <person name="Setter T.L."/>
            <person name="Gleadow R.M."/>
            <person name="Kulakow P."/>
            <person name="Ferguson M.E."/>
            <person name="Rounsley S."/>
            <person name="Rokhsar D.S."/>
        </authorList>
    </citation>
    <scope>NUCLEOTIDE SEQUENCE [LARGE SCALE GENOMIC DNA]</scope>
    <source>
        <strain evidence="6">cv. AM560-2</strain>
    </source>
</reference>
<sequence length="160" mass="17669">MGAVTFERRITTTIPPAKIFKVLVLEADNAVPTILPQLIESVEILEGDGGPGTIKKTNFAEGSEFKYIRTIVEAMDKDNMTHCYSVIGGDQWLDVLEKITYETKVEASPDGGSIIKTSSKYFPKENYEIIEDQVQAGAEKALVFFKAVEAYLLANPDAFN</sequence>
<dbReference type="CDD" id="cd07816">
    <property type="entry name" value="Bet_v1-like"/>
    <property type="match status" value="1"/>
</dbReference>
<evidence type="ECO:0000256" key="3">
    <source>
        <dbReference type="ARBA" id="ARBA00023265"/>
    </source>
</evidence>
<dbReference type="SUPFAM" id="SSF55961">
    <property type="entry name" value="Bet v1-like"/>
    <property type="match status" value="1"/>
</dbReference>
<dbReference type="GO" id="GO:0009738">
    <property type="term" value="P:abscisic acid-activated signaling pathway"/>
    <property type="evidence" value="ECO:0000318"/>
    <property type="project" value="GO_Central"/>
</dbReference>
<keyword evidence="2" id="KW-0611">Plant defense</keyword>
<dbReference type="OMA" id="LMWISVE"/>
<dbReference type="Gramene" id="Manes.03G200500.1.v8.1">
    <property type="protein sequence ID" value="Manes.03G200500.1.v8.1.CDS"/>
    <property type="gene ID" value="Manes.03G200500.v8.1"/>
</dbReference>
<feature type="domain" description="Bet v I/Major latex protein" evidence="4">
    <location>
        <begin position="1"/>
        <end position="155"/>
    </location>
</feature>
<dbReference type="GO" id="GO:0006952">
    <property type="term" value="P:defense response"/>
    <property type="evidence" value="ECO:0007669"/>
    <property type="project" value="UniProtKB-KW"/>
</dbReference>
<dbReference type="GO" id="GO:0010427">
    <property type="term" value="F:abscisic acid binding"/>
    <property type="evidence" value="ECO:0000318"/>
    <property type="project" value="GO_Central"/>
</dbReference>
<evidence type="ECO:0000313" key="6">
    <source>
        <dbReference type="Proteomes" id="UP000091857"/>
    </source>
</evidence>
<dbReference type="GO" id="GO:0005737">
    <property type="term" value="C:cytoplasm"/>
    <property type="evidence" value="ECO:0000318"/>
    <property type="project" value="GO_Central"/>
</dbReference>
<accession>A0A2C9W9C6</accession>
<proteinExistence type="inferred from homology"/>
<dbReference type="FunFam" id="3.30.530.20:FF:000007">
    <property type="entry name" value="Major pollen allergen Bet v 1-A"/>
    <property type="match status" value="1"/>
</dbReference>
<dbReference type="GO" id="GO:0038023">
    <property type="term" value="F:signaling receptor activity"/>
    <property type="evidence" value="ECO:0000318"/>
    <property type="project" value="GO_Central"/>
</dbReference>
<dbReference type="GO" id="GO:0005634">
    <property type="term" value="C:nucleus"/>
    <property type="evidence" value="ECO:0000318"/>
    <property type="project" value="GO_Central"/>
</dbReference>
<dbReference type="STRING" id="3983.A0A2C9W9C6"/>
<dbReference type="Proteomes" id="UP000091857">
    <property type="component" value="Chromosome 3"/>
</dbReference>
<protein>
    <recommendedName>
        <fullName evidence="4">Bet v I/Major latex protein domain-containing protein</fullName>
    </recommendedName>
</protein>
<comment type="similarity">
    <text evidence="1">Belongs to the BetVI family.</text>
</comment>
<keyword evidence="3" id="KW-0568">Pathogenesis-related protein</keyword>
<dbReference type="InterPro" id="IPR050279">
    <property type="entry name" value="Plant_def-hormone_signal"/>
</dbReference>
<organism evidence="5 6">
    <name type="scientific">Manihot esculenta</name>
    <name type="common">Cassava</name>
    <name type="synonym">Jatropha manihot</name>
    <dbReference type="NCBI Taxonomy" id="3983"/>
    <lineage>
        <taxon>Eukaryota</taxon>
        <taxon>Viridiplantae</taxon>
        <taxon>Streptophyta</taxon>
        <taxon>Embryophyta</taxon>
        <taxon>Tracheophyta</taxon>
        <taxon>Spermatophyta</taxon>
        <taxon>Magnoliopsida</taxon>
        <taxon>eudicotyledons</taxon>
        <taxon>Gunneridae</taxon>
        <taxon>Pentapetalae</taxon>
        <taxon>rosids</taxon>
        <taxon>fabids</taxon>
        <taxon>Malpighiales</taxon>
        <taxon>Euphorbiaceae</taxon>
        <taxon>Crotonoideae</taxon>
        <taxon>Manihoteae</taxon>
        <taxon>Manihot</taxon>
    </lineage>
</organism>
<dbReference type="InterPro" id="IPR023393">
    <property type="entry name" value="START-like_dom_sf"/>
</dbReference>
<evidence type="ECO:0000256" key="1">
    <source>
        <dbReference type="ARBA" id="ARBA00009744"/>
    </source>
</evidence>
<gene>
    <name evidence="5" type="ORF">MANES_03G200500v8</name>
</gene>
<dbReference type="AlphaFoldDB" id="A0A2C9W9C6"/>
<comment type="caution">
    <text evidence="5">The sequence shown here is derived from an EMBL/GenBank/DDBJ whole genome shotgun (WGS) entry which is preliminary data.</text>
</comment>
<dbReference type="PANTHER" id="PTHR31213:SF169">
    <property type="entry name" value="BET V I_MAJOR LATEX PROTEIN DOMAIN-CONTAINING PROTEIN"/>
    <property type="match status" value="1"/>
</dbReference>
<dbReference type="Gene3D" id="3.30.530.20">
    <property type="match status" value="1"/>
</dbReference>
<dbReference type="InterPro" id="IPR000916">
    <property type="entry name" value="Bet_v_I/MLP"/>
</dbReference>
<dbReference type="EMBL" id="CM004389">
    <property type="protein sequence ID" value="OAY56075.1"/>
    <property type="molecule type" value="Genomic_DNA"/>
</dbReference>
<evidence type="ECO:0000259" key="4">
    <source>
        <dbReference type="Pfam" id="PF00407"/>
    </source>
</evidence>
<dbReference type="OrthoDB" id="1858506at2759"/>
<dbReference type="InterPro" id="IPR024949">
    <property type="entry name" value="Bet_v_I_allergen"/>
</dbReference>
<evidence type="ECO:0000313" key="5">
    <source>
        <dbReference type="EMBL" id="OAY56075.1"/>
    </source>
</evidence>
<evidence type="ECO:0000256" key="2">
    <source>
        <dbReference type="ARBA" id="ARBA00022821"/>
    </source>
</evidence>
<name>A0A2C9W9C6_MANES</name>
<dbReference type="PANTHER" id="PTHR31213">
    <property type="entry name" value="OS08G0374000 PROTEIN-RELATED"/>
    <property type="match status" value="1"/>
</dbReference>
<dbReference type="GO" id="GO:0004864">
    <property type="term" value="F:protein phosphatase inhibitor activity"/>
    <property type="evidence" value="ECO:0000318"/>
    <property type="project" value="GO_Central"/>
</dbReference>
<keyword evidence="6" id="KW-1185">Reference proteome</keyword>
<dbReference type="Pfam" id="PF00407">
    <property type="entry name" value="Bet_v_1"/>
    <property type="match status" value="1"/>
</dbReference>
<dbReference type="PRINTS" id="PR00634">
    <property type="entry name" value="BETALLERGEN"/>
</dbReference>